<dbReference type="Pfam" id="PF18735">
    <property type="entry name" value="HEPN_RiboL-PSP"/>
    <property type="match status" value="1"/>
</dbReference>
<comment type="caution">
    <text evidence="2">The sequence shown here is derived from an EMBL/GenBank/DDBJ whole genome shotgun (WGS) entry which is preliminary data.</text>
</comment>
<feature type="domain" description="RiboL-PSP-HEPN" evidence="1">
    <location>
        <begin position="3"/>
        <end position="161"/>
    </location>
</feature>
<dbReference type="EMBL" id="LDJI01000006">
    <property type="protein sequence ID" value="KRG65647.1"/>
    <property type="molecule type" value="Genomic_DNA"/>
</dbReference>
<evidence type="ECO:0000313" key="2">
    <source>
        <dbReference type="EMBL" id="KRG65647.1"/>
    </source>
</evidence>
<accession>A0A0R0C7J2</accession>
<sequence length="170" mass="18958">MFAYGVWENYVEQLAIELCKQLSNEILADLVPSEVRKILEKKNAWELTISPGWRNLWCDLVNEKAVGGDSDKFGMNTARAGSVRYLLSLAGVQDPFQGIDDNIVPAHLDPKLYKVTSALDELVTLRGEIVHTGKVPDSLSKGHVSNWRNYVEKLISEVDSASLKQCKALL</sequence>
<protein>
    <recommendedName>
        <fullName evidence="1">RiboL-PSP-HEPN domain-containing protein</fullName>
    </recommendedName>
</protein>
<dbReference type="InterPro" id="IPR041519">
    <property type="entry name" value="HEPN_RiboL-PSP"/>
</dbReference>
<evidence type="ECO:0000313" key="3">
    <source>
        <dbReference type="Proteomes" id="UP000050864"/>
    </source>
</evidence>
<keyword evidence="3" id="KW-1185">Reference proteome</keyword>
<reference evidence="2 3" key="1">
    <citation type="submission" date="2015-05" db="EMBL/GenBank/DDBJ databases">
        <title>Genome sequencing and analysis of members of genus Stenotrophomonas.</title>
        <authorList>
            <person name="Patil P.P."/>
            <person name="Midha S."/>
            <person name="Patil P.B."/>
        </authorList>
    </citation>
    <scope>NUCLEOTIDE SEQUENCE [LARGE SCALE GENOMIC DNA]</scope>
    <source>
        <strain evidence="2 3">DSM 18929</strain>
    </source>
</reference>
<name>A0A0R0C7J2_9GAMM</name>
<gene>
    <name evidence="2" type="ORF">ABB26_03655</name>
</gene>
<proteinExistence type="predicted"/>
<dbReference type="AlphaFoldDB" id="A0A0R0C7J2"/>
<dbReference type="Proteomes" id="UP000050864">
    <property type="component" value="Unassembled WGS sequence"/>
</dbReference>
<dbReference type="PATRIC" id="fig|405444.3.peg.3401"/>
<evidence type="ECO:0000259" key="1">
    <source>
        <dbReference type="Pfam" id="PF18735"/>
    </source>
</evidence>
<organism evidence="2 3">
    <name type="scientific">Stenotrophomonas humi</name>
    <dbReference type="NCBI Taxonomy" id="405444"/>
    <lineage>
        <taxon>Bacteria</taxon>
        <taxon>Pseudomonadati</taxon>
        <taxon>Pseudomonadota</taxon>
        <taxon>Gammaproteobacteria</taxon>
        <taxon>Lysobacterales</taxon>
        <taxon>Lysobacteraceae</taxon>
        <taxon>Stenotrophomonas</taxon>
    </lineage>
</organism>